<dbReference type="InterPro" id="IPR050416">
    <property type="entry name" value="FAD-linked_Oxidoreductase"/>
</dbReference>
<evidence type="ECO:0000313" key="7">
    <source>
        <dbReference type="Proteomes" id="UP001642482"/>
    </source>
</evidence>
<dbReference type="PROSITE" id="PS51387">
    <property type="entry name" value="FAD_PCMH"/>
    <property type="match status" value="1"/>
</dbReference>
<keyword evidence="7" id="KW-1185">Reference proteome</keyword>
<dbReference type="InterPro" id="IPR036318">
    <property type="entry name" value="FAD-bd_PCMH-like_sf"/>
</dbReference>
<keyword evidence="3" id="KW-0274">FAD</keyword>
<dbReference type="PANTHER" id="PTHR42973:SF22">
    <property type="entry name" value="FAD-BINDING PCMH-TYPE DOMAIN-CONTAINING PROTEIN-RELATED"/>
    <property type="match status" value="1"/>
</dbReference>
<evidence type="ECO:0000256" key="2">
    <source>
        <dbReference type="ARBA" id="ARBA00022630"/>
    </source>
</evidence>
<dbReference type="InterPro" id="IPR006094">
    <property type="entry name" value="Oxid_FAD_bind_N"/>
</dbReference>
<organism evidence="6 7">
    <name type="scientific">Sporothrix eucalyptigena</name>
    <dbReference type="NCBI Taxonomy" id="1812306"/>
    <lineage>
        <taxon>Eukaryota</taxon>
        <taxon>Fungi</taxon>
        <taxon>Dikarya</taxon>
        <taxon>Ascomycota</taxon>
        <taxon>Pezizomycotina</taxon>
        <taxon>Sordariomycetes</taxon>
        <taxon>Sordariomycetidae</taxon>
        <taxon>Ophiostomatales</taxon>
        <taxon>Ophiostomataceae</taxon>
        <taxon>Sporothrix</taxon>
    </lineage>
</organism>
<comment type="caution">
    <text evidence="6">The sequence shown here is derived from an EMBL/GenBank/DDBJ whole genome shotgun (WGS) entry which is preliminary data.</text>
</comment>
<sequence length="497" mass="54405">MKLTDCSALETSGLGDRLLYAHDDNFQKQTGSYFSAKARYAAQCIFQPRTAAEVALAVKTLVAANQTKPCPFAIRGNGHTTNPDYANIRDGVTMDLAKMNSTTYHASNQTASVLPGATWGMVYAALDPLHVMVAGGRSFSVGVSGLVIGGGNSFFSPQVGMVCDGVAQFEVVLASGAIVYASRDQNADLFQALKGGTSNFGVVTRLDLYAFPNTDLWGGLVSYPNSTAAQQFSSLAAWPARLQTDPRATVIVFCSYASLTDTTVFVNSYEYTQPVARPPIFDNFLALPGNTSDTTRVTNMTSLVFELEQPEHYRIRYYTLTFVNDERILAKTNDLFNDMVQDIKAEVDGDYKLQYLFQPLPRLYTDKGLEKGGNILGLDRTEDDLVLALLYISWVGEEHDELFESRAIQMKDDLHAYAASVGGDNEYIYLDYADETQDPLGSYGAANVAKMRAVARKYDPTGVFQHMVPGGFKISKVTKYAGDEVHGDGMKHAKDEL</sequence>
<gene>
    <name evidence="6" type="ORF">SEUCBS140593_009856</name>
</gene>
<dbReference type="Proteomes" id="UP001642482">
    <property type="component" value="Unassembled WGS sequence"/>
</dbReference>
<dbReference type="Gene3D" id="3.30.465.10">
    <property type="match status" value="1"/>
</dbReference>
<dbReference type="PANTHER" id="PTHR42973">
    <property type="entry name" value="BINDING OXIDOREDUCTASE, PUTATIVE (AFU_ORTHOLOGUE AFUA_1G17690)-RELATED"/>
    <property type="match status" value="1"/>
</dbReference>
<dbReference type="InterPro" id="IPR016166">
    <property type="entry name" value="FAD-bd_PCMH"/>
</dbReference>
<dbReference type="SUPFAM" id="SSF56176">
    <property type="entry name" value="FAD-binding/transporter-associated domain-like"/>
    <property type="match status" value="1"/>
</dbReference>
<dbReference type="Pfam" id="PF01565">
    <property type="entry name" value="FAD_binding_4"/>
    <property type="match status" value="1"/>
</dbReference>
<keyword evidence="2" id="KW-0285">Flavoprotein</keyword>
<evidence type="ECO:0000256" key="1">
    <source>
        <dbReference type="ARBA" id="ARBA00005466"/>
    </source>
</evidence>
<evidence type="ECO:0000256" key="4">
    <source>
        <dbReference type="ARBA" id="ARBA00023002"/>
    </source>
</evidence>
<feature type="domain" description="FAD-binding PCMH-type" evidence="5">
    <location>
        <begin position="38"/>
        <end position="213"/>
    </location>
</feature>
<reference evidence="6 7" key="1">
    <citation type="submission" date="2024-01" db="EMBL/GenBank/DDBJ databases">
        <authorList>
            <person name="Allen C."/>
            <person name="Tagirdzhanova G."/>
        </authorList>
    </citation>
    <scope>NUCLEOTIDE SEQUENCE [LARGE SCALE GENOMIC DNA]</scope>
</reference>
<comment type="similarity">
    <text evidence="1">Belongs to the oxygen-dependent FAD-linked oxidoreductase family.</text>
</comment>
<evidence type="ECO:0000256" key="3">
    <source>
        <dbReference type="ARBA" id="ARBA00022827"/>
    </source>
</evidence>
<keyword evidence="4" id="KW-0560">Oxidoreductase</keyword>
<evidence type="ECO:0000313" key="6">
    <source>
        <dbReference type="EMBL" id="CAK7237138.1"/>
    </source>
</evidence>
<evidence type="ECO:0000259" key="5">
    <source>
        <dbReference type="PROSITE" id="PS51387"/>
    </source>
</evidence>
<accession>A0ABP0CZE9</accession>
<dbReference type="EMBL" id="CAWUHD010000175">
    <property type="protein sequence ID" value="CAK7237138.1"/>
    <property type="molecule type" value="Genomic_DNA"/>
</dbReference>
<name>A0ABP0CZE9_9PEZI</name>
<proteinExistence type="inferred from homology"/>
<dbReference type="InterPro" id="IPR016169">
    <property type="entry name" value="FAD-bd_PCMH_sub2"/>
</dbReference>
<protein>
    <recommendedName>
        <fullName evidence="5">FAD-binding PCMH-type domain-containing protein</fullName>
    </recommendedName>
</protein>